<accession>A0A225WQT4</accession>
<keyword evidence="3" id="KW-1185">Reference proteome</keyword>
<evidence type="ECO:0000256" key="1">
    <source>
        <dbReference type="SAM" id="Coils"/>
    </source>
</evidence>
<sequence>MRRPPPRVHSRLDQRLSEASSVSEELVDLREEVAHLQARCEEAERSLATEVDLRTTAEANVTRSNEDFYTMSDSNQSLRSENEGLVDRIRDLWTLPSLGKRMFYSS</sequence>
<feature type="coiled-coil region" evidence="1">
    <location>
        <begin position="19"/>
        <end position="46"/>
    </location>
</feature>
<proteinExistence type="predicted"/>
<evidence type="ECO:0000313" key="2">
    <source>
        <dbReference type="EMBL" id="OWZ19367.1"/>
    </source>
</evidence>
<dbReference type="EMBL" id="NBNE01000451">
    <property type="protein sequence ID" value="OWZ19367.1"/>
    <property type="molecule type" value="Genomic_DNA"/>
</dbReference>
<dbReference type="AlphaFoldDB" id="A0A225WQT4"/>
<protein>
    <submittedName>
        <fullName evidence="2">Uncharacterized protein</fullName>
    </submittedName>
</protein>
<name>A0A225WQT4_9STRA</name>
<organism evidence="2 3">
    <name type="scientific">Phytophthora megakarya</name>
    <dbReference type="NCBI Taxonomy" id="4795"/>
    <lineage>
        <taxon>Eukaryota</taxon>
        <taxon>Sar</taxon>
        <taxon>Stramenopiles</taxon>
        <taxon>Oomycota</taxon>
        <taxon>Peronosporomycetes</taxon>
        <taxon>Peronosporales</taxon>
        <taxon>Peronosporaceae</taxon>
        <taxon>Phytophthora</taxon>
    </lineage>
</organism>
<dbReference type="Proteomes" id="UP000198211">
    <property type="component" value="Unassembled WGS sequence"/>
</dbReference>
<keyword evidence="1" id="KW-0175">Coiled coil</keyword>
<reference evidence="3" key="1">
    <citation type="submission" date="2017-03" db="EMBL/GenBank/DDBJ databases">
        <title>Phytopthora megakarya and P. palmivora, two closely related causual agents of cacao black pod achieved similar genome size and gene model numbers by different mechanisms.</title>
        <authorList>
            <person name="Ali S."/>
            <person name="Shao J."/>
            <person name="Larry D.J."/>
            <person name="Kronmiller B."/>
            <person name="Shen D."/>
            <person name="Strem M.D."/>
            <person name="Melnick R.L."/>
            <person name="Guiltinan M.J."/>
            <person name="Tyler B.M."/>
            <person name="Meinhardt L.W."/>
            <person name="Bailey B.A."/>
        </authorList>
    </citation>
    <scope>NUCLEOTIDE SEQUENCE [LARGE SCALE GENOMIC DNA]</scope>
    <source>
        <strain evidence="3">zdho120</strain>
    </source>
</reference>
<comment type="caution">
    <text evidence="2">The sequence shown here is derived from an EMBL/GenBank/DDBJ whole genome shotgun (WGS) entry which is preliminary data.</text>
</comment>
<evidence type="ECO:0000313" key="3">
    <source>
        <dbReference type="Proteomes" id="UP000198211"/>
    </source>
</evidence>
<gene>
    <name evidence="2" type="ORF">PHMEG_0006406</name>
</gene>